<feature type="transmembrane region" description="Helical" evidence="1">
    <location>
        <begin position="33"/>
        <end position="54"/>
    </location>
</feature>
<dbReference type="OrthoDB" id="9932638at2"/>
<organism evidence="2 3">
    <name type="scientific">Sporomusa malonica</name>
    <dbReference type="NCBI Taxonomy" id="112901"/>
    <lineage>
        <taxon>Bacteria</taxon>
        <taxon>Bacillati</taxon>
        <taxon>Bacillota</taxon>
        <taxon>Negativicutes</taxon>
        <taxon>Selenomonadales</taxon>
        <taxon>Sporomusaceae</taxon>
        <taxon>Sporomusa</taxon>
    </lineage>
</organism>
<gene>
    <name evidence="2" type="ORF">SAMN04488500_11464</name>
</gene>
<name>A0A1W2D9R1_9FIRM</name>
<dbReference type="Proteomes" id="UP000192738">
    <property type="component" value="Unassembled WGS sequence"/>
</dbReference>
<dbReference type="AlphaFoldDB" id="A0A1W2D9R1"/>
<keyword evidence="1" id="KW-1133">Transmembrane helix</keyword>
<keyword evidence="1" id="KW-0812">Transmembrane</keyword>
<keyword evidence="1" id="KW-0472">Membrane</keyword>
<protein>
    <submittedName>
        <fullName evidence="2">Uncharacterized protein</fullName>
    </submittedName>
</protein>
<evidence type="ECO:0000256" key="1">
    <source>
        <dbReference type="SAM" id="Phobius"/>
    </source>
</evidence>
<evidence type="ECO:0000313" key="3">
    <source>
        <dbReference type="Proteomes" id="UP000192738"/>
    </source>
</evidence>
<reference evidence="2 3" key="1">
    <citation type="submission" date="2017-04" db="EMBL/GenBank/DDBJ databases">
        <authorList>
            <person name="Afonso C.L."/>
            <person name="Miller P.J."/>
            <person name="Scott M.A."/>
            <person name="Spackman E."/>
            <person name="Goraichik I."/>
            <person name="Dimitrov K.M."/>
            <person name="Suarez D.L."/>
            <person name="Swayne D.E."/>
        </authorList>
    </citation>
    <scope>NUCLEOTIDE SEQUENCE [LARGE SCALE GENOMIC DNA]</scope>
    <source>
        <strain evidence="2 3">DSM 5090</strain>
    </source>
</reference>
<keyword evidence="3" id="KW-1185">Reference proteome</keyword>
<evidence type="ECO:0000313" key="2">
    <source>
        <dbReference type="EMBL" id="SMC94113.1"/>
    </source>
</evidence>
<dbReference type="RefSeq" id="WP_084576895.1">
    <property type="nucleotide sequence ID" value="NZ_CP155572.1"/>
</dbReference>
<sequence>MVMKGIFICAVIVLAGIISFVVGEYNHVLGEILGMAMVQPFLIIALIIVFLILYSGFRRIFNKEEKEKIIEKFTESEKEKSNSPNDYSDLYLARSILTNELIEYQILNKEKLMFGRSRCILNQGKVHSITLYSGHANKEIVLQVSEEIAGLKYLIKDSQSIIGSIKITDKGLSFNNIDNISIYTATPENVTDDGFGAVADWAIALDTLQGYSSSSKFNYFMLKGECNETLGKYYMSLRNIDLTPDTNSKFDRRIATIFSIFLDTTLIGNLGR</sequence>
<accession>A0A1W2D9R1</accession>
<proteinExistence type="predicted"/>
<dbReference type="EMBL" id="FWXI01000014">
    <property type="protein sequence ID" value="SMC94113.1"/>
    <property type="molecule type" value="Genomic_DNA"/>
</dbReference>